<evidence type="ECO:0000313" key="3">
    <source>
        <dbReference type="Proteomes" id="UP000037035"/>
    </source>
</evidence>
<evidence type="ECO:0000313" key="2">
    <source>
        <dbReference type="EMBL" id="KNZ54712.1"/>
    </source>
</evidence>
<gene>
    <name evidence="2" type="ORF">VP01_2875g2</name>
</gene>
<dbReference type="VEuPathDB" id="FungiDB:VP01_2875g2"/>
<comment type="caution">
    <text evidence="2">The sequence shown here is derived from an EMBL/GenBank/DDBJ whole genome shotgun (WGS) entry which is preliminary data.</text>
</comment>
<name>A0A0L6V2I6_9BASI</name>
<accession>A0A0L6V2I6</accession>
<reference evidence="2 3" key="1">
    <citation type="submission" date="2015-08" db="EMBL/GenBank/DDBJ databases">
        <title>Next Generation Sequencing and Analysis of the Genome of Puccinia sorghi L Schw, the Causal Agent of Maize Common Rust.</title>
        <authorList>
            <person name="Rochi L."/>
            <person name="Burguener G."/>
            <person name="Darino M."/>
            <person name="Turjanski A."/>
            <person name="Kreff E."/>
            <person name="Dieguez M.J."/>
            <person name="Sacco F."/>
        </authorList>
    </citation>
    <scope>NUCLEOTIDE SEQUENCE [LARGE SCALE GENOMIC DNA]</scope>
    <source>
        <strain evidence="2 3">RO10H11247</strain>
    </source>
</reference>
<dbReference type="EMBL" id="LAVV01007807">
    <property type="protein sequence ID" value="KNZ54712.1"/>
    <property type="molecule type" value="Genomic_DNA"/>
</dbReference>
<proteinExistence type="predicted"/>
<keyword evidence="3" id="KW-1185">Reference proteome</keyword>
<feature type="compositionally biased region" description="Low complexity" evidence="1">
    <location>
        <begin position="69"/>
        <end position="87"/>
    </location>
</feature>
<sequence>MFLNLIFLPTPPKLLWERNLHILSVEALFDCVLGDKGKSADCGKKQGKSLPDNPSIVINPPTPFPPQPSKDTTSSTKGPPSSTTHGSTFDEELFKKFLLFTKMTQALTPVTSPSKPTLRELFLVLYKWLPNVPKLNMNGDNFQTWVTMVQQALEGTLDMLLKTVILATIDDSIKVGVAKALSGLEGFRQISDTFTLRSRTSHIAIKNGVNNIFRSGFVLSEESFISLLFHLSLLNLESFPFVNVACQIGLCMEQGDGVVKNTNLLRLAKNELMLFRNNRRVAPNRKTDRPIGTP</sequence>
<organism evidence="2 3">
    <name type="scientific">Puccinia sorghi</name>
    <dbReference type="NCBI Taxonomy" id="27349"/>
    <lineage>
        <taxon>Eukaryota</taxon>
        <taxon>Fungi</taxon>
        <taxon>Dikarya</taxon>
        <taxon>Basidiomycota</taxon>
        <taxon>Pucciniomycotina</taxon>
        <taxon>Pucciniomycetes</taxon>
        <taxon>Pucciniales</taxon>
        <taxon>Pucciniaceae</taxon>
        <taxon>Puccinia</taxon>
    </lineage>
</organism>
<dbReference type="OrthoDB" id="2507115at2759"/>
<dbReference type="Proteomes" id="UP000037035">
    <property type="component" value="Unassembled WGS sequence"/>
</dbReference>
<dbReference type="AlphaFoldDB" id="A0A0L6V2I6"/>
<evidence type="ECO:0000256" key="1">
    <source>
        <dbReference type="SAM" id="MobiDB-lite"/>
    </source>
</evidence>
<protein>
    <submittedName>
        <fullName evidence="2">Uncharacterized protein</fullName>
    </submittedName>
</protein>
<feature type="region of interest" description="Disordered" evidence="1">
    <location>
        <begin position="42"/>
        <end position="87"/>
    </location>
</feature>